<keyword evidence="3" id="KW-1185">Reference proteome</keyword>
<organism evidence="2 3">
    <name type="scientific">Micromonospora chokoriensis</name>
    <dbReference type="NCBI Taxonomy" id="356851"/>
    <lineage>
        <taxon>Bacteria</taxon>
        <taxon>Bacillati</taxon>
        <taxon>Actinomycetota</taxon>
        <taxon>Actinomycetes</taxon>
        <taxon>Micromonosporales</taxon>
        <taxon>Micromonosporaceae</taxon>
        <taxon>Micromonospora</taxon>
    </lineage>
</organism>
<evidence type="ECO:0000313" key="3">
    <source>
        <dbReference type="Proteomes" id="UP000198224"/>
    </source>
</evidence>
<dbReference type="AlphaFoldDB" id="A0A1C4WZR8"/>
<feature type="compositionally biased region" description="Basic residues" evidence="1">
    <location>
        <begin position="145"/>
        <end position="157"/>
    </location>
</feature>
<evidence type="ECO:0000256" key="1">
    <source>
        <dbReference type="SAM" id="MobiDB-lite"/>
    </source>
</evidence>
<feature type="compositionally biased region" description="Basic and acidic residues" evidence="1">
    <location>
        <begin position="104"/>
        <end position="114"/>
    </location>
</feature>
<name>A0A1C4WZR8_9ACTN</name>
<sequence>MGRHRVARLLGPTARRAAGTAIPPARAAGCASTTKSWTVSVQRDRKLSKISTLAGRGCAGGAGPRPLVPDGAPGPRVDGETRATGGGHRGCASSMRWARRRSRHDATRPAETRPQRSATRHRRPRHRKRGGTVSTAAPQATTPQARRHRRPRHRKHGGTVSTATPQATAPQARRHRRPRHRKRGGTARHDALAPAHGVWLASAQVQARGSATNSVTRAGRVPAATSATLTSSRISRSLARNAIQTSWSARAGPW</sequence>
<feature type="compositionally biased region" description="Low complexity" evidence="1">
    <location>
        <begin position="162"/>
        <end position="171"/>
    </location>
</feature>
<protein>
    <submittedName>
        <fullName evidence="2">Uncharacterized protein</fullName>
    </submittedName>
</protein>
<feature type="compositionally biased region" description="Basic residues" evidence="1">
    <location>
        <begin position="172"/>
        <end position="186"/>
    </location>
</feature>
<proteinExistence type="predicted"/>
<feature type="compositionally biased region" description="Low complexity" evidence="1">
    <location>
        <begin position="135"/>
        <end position="144"/>
    </location>
</feature>
<feature type="region of interest" description="Disordered" evidence="1">
    <location>
        <begin position="54"/>
        <end position="188"/>
    </location>
</feature>
<reference evidence="3" key="1">
    <citation type="submission" date="2016-06" db="EMBL/GenBank/DDBJ databases">
        <authorList>
            <person name="Varghese N."/>
            <person name="Submissions Spin"/>
        </authorList>
    </citation>
    <scope>NUCLEOTIDE SEQUENCE [LARGE SCALE GENOMIC DNA]</scope>
    <source>
        <strain evidence="3">DSM 45160</strain>
    </source>
</reference>
<accession>A0A1C4WZR8</accession>
<gene>
    <name evidence="2" type="ORF">GA0070612_3061</name>
</gene>
<dbReference type="EMBL" id="LT607409">
    <property type="protein sequence ID" value="SCF01747.1"/>
    <property type="molecule type" value="Genomic_DNA"/>
</dbReference>
<dbReference type="Proteomes" id="UP000198224">
    <property type="component" value="Chromosome I"/>
</dbReference>
<evidence type="ECO:0000313" key="2">
    <source>
        <dbReference type="EMBL" id="SCF01747.1"/>
    </source>
</evidence>
<feature type="compositionally biased region" description="Basic residues" evidence="1">
    <location>
        <begin position="118"/>
        <end position="130"/>
    </location>
</feature>